<feature type="region of interest" description="Disordered" evidence="1">
    <location>
        <begin position="39"/>
        <end position="79"/>
    </location>
</feature>
<feature type="compositionally biased region" description="Basic and acidic residues" evidence="1">
    <location>
        <begin position="56"/>
        <end position="65"/>
    </location>
</feature>
<protein>
    <recommendedName>
        <fullName evidence="4">DUF834 domain-containing protein</fullName>
    </recommendedName>
</protein>
<dbReference type="Proteomes" id="UP000479710">
    <property type="component" value="Unassembled WGS sequence"/>
</dbReference>
<dbReference type="EMBL" id="SPHZ02000007">
    <property type="protein sequence ID" value="KAF0907063.1"/>
    <property type="molecule type" value="Genomic_DNA"/>
</dbReference>
<organism evidence="2 3">
    <name type="scientific">Oryza meyeriana var. granulata</name>
    <dbReference type="NCBI Taxonomy" id="110450"/>
    <lineage>
        <taxon>Eukaryota</taxon>
        <taxon>Viridiplantae</taxon>
        <taxon>Streptophyta</taxon>
        <taxon>Embryophyta</taxon>
        <taxon>Tracheophyta</taxon>
        <taxon>Spermatophyta</taxon>
        <taxon>Magnoliopsida</taxon>
        <taxon>Liliopsida</taxon>
        <taxon>Poales</taxon>
        <taxon>Poaceae</taxon>
        <taxon>BOP clade</taxon>
        <taxon>Oryzoideae</taxon>
        <taxon>Oryzeae</taxon>
        <taxon>Oryzinae</taxon>
        <taxon>Oryza</taxon>
        <taxon>Oryza meyeriana</taxon>
    </lineage>
</organism>
<sequence length="99" mass="10335">MADLISSSASGCPMPSRLPGVCLTQPRLATLAHRERPVVSGGPVAAEEILTPAPEVKTRGREQERGNGSSARGGEEEIRARGARGLFGIGRCRRIEGAG</sequence>
<comment type="caution">
    <text evidence="2">The sequence shown here is derived from an EMBL/GenBank/DDBJ whole genome shotgun (WGS) entry which is preliminary data.</text>
</comment>
<dbReference type="AlphaFoldDB" id="A0A6G1D5N8"/>
<accession>A0A6G1D5N8</accession>
<name>A0A6G1D5N8_9ORYZ</name>
<evidence type="ECO:0008006" key="4">
    <source>
        <dbReference type="Google" id="ProtNLM"/>
    </source>
</evidence>
<keyword evidence="3" id="KW-1185">Reference proteome</keyword>
<proteinExistence type="predicted"/>
<evidence type="ECO:0000313" key="2">
    <source>
        <dbReference type="EMBL" id="KAF0907063.1"/>
    </source>
</evidence>
<evidence type="ECO:0000313" key="3">
    <source>
        <dbReference type="Proteomes" id="UP000479710"/>
    </source>
</evidence>
<reference evidence="2 3" key="1">
    <citation type="submission" date="2019-11" db="EMBL/GenBank/DDBJ databases">
        <title>Whole genome sequence of Oryza granulata.</title>
        <authorList>
            <person name="Li W."/>
        </authorList>
    </citation>
    <scope>NUCLEOTIDE SEQUENCE [LARGE SCALE GENOMIC DNA]</scope>
    <source>
        <strain evidence="3">cv. Menghai</strain>
        <tissue evidence="2">Leaf</tissue>
    </source>
</reference>
<gene>
    <name evidence="2" type="ORF">E2562_014667</name>
</gene>
<evidence type="ECO:0000256" key="1">
    <source>
        <dbReference type="SAM" id="MobiDB-lite"/>
    </source>
</evidence>